<protein>
    <submittedName>
        <fullName evidence="1">Helix-turn-helix domain-containing protein</fullName>
    </submittedName>
</protein>
<dbReference type="Proteomes" id="UP000698028">
    <property type="component" value="Unassembled WGS sequence"/>
</dbReference>
<comment type="caution">
    <text evidence="1">The sequence shown here is derived from an EMBL/GenBank/DDBJ whole genome shotgun (WGS) entry which is preliminary data.</text>
</comment>
<dbReference type="EMBL" id="JAHVAH010000001">
    <property type="protein sequence ID" value="MBW0145535.1"/>
    <property type="molecule type" value="Genomic_DNA"/>
</dbReference>
<evidence type="ECO:0000313" key="1">
    <source>
        <dbReference type="EMBL" id="MBW0145535.1"/>
    </source>
</evidence>
<name>A0ABS6V869_9SPHN</name>
<accession>A0ABS6V869</accession>
<organism evidence="1 2">
    <name type="scientific">Sphingomicrobium clamense</name>
    <dbReference type="NCBI Taxonomy" id="2851013"/>
    <lineage>
        <taxon>Bacteria</taxon>
        <taxon>Pseudomonadati</taxon>
        <taxon>Pseudomonadota</taxon>
        <taxon>Alphaproteobacteria</taxon>
        <taxon>Sphingomonadales</taxon>
        <taxon>Sphingomonadaceae</taxon>
        <taxon>Sphingomicrobium</taxon>
    </lineage>
</organism>
<evidence type="ECO:0000313" key="2">
    <source>
        <dbReference type="Proteomes" id="UP000698028"/>
    </source>
</evidence>
<sequence length="65" mass="7171">MRRLMTEAEASIRTGLAASTLQKQRVRGDGIPYVKIGRSVRYDSDVVDEWLDARTVSSTSQAIAS</sequence>
<keyword evidence="2" id="KW-1185">Reference proteome</keyword>
<gene>
    <name evidence="1" type="ORF">KTQ36_09545</name>
</gene>
<reference evidence="1 2" key="1">
    <citation type="submission" date="2021-07" db="EMBL/GenBank/DDBJ databases">
        <title>The draft genome sequence of Sphingomicrobium sp. B8.</title>
        <authorList>
            <person name="Mu L."/>
        </authorList>
    </citation>
    <scope>NUCLEOTIDE SEQUENCE [LARGE SCALE GENOMIC DNA]</scope>
    <source>
        <strain evidence="1 2">B8</strain>
    </source>
</reference>
<proteinExistence type="predicted"/>